<reference evidence="1" key="2">
    <citation type="submission" date="2020-11" db="EMBL/GenBank/DDBJ databases">
        <authorList>
            <person name="McCartney M.A."/>
            <person name="Auch B."/>
            <person name="Kono T."/>
            <person name="Mallez S."/>
            <person name="Becker A."/>
            <person name="Gohl D.M."/>
            <person name="Silverstein K.A.T."/>
            <person name="Koren S."/>
            <person name="Bechman K.B."/>
            <person name="Herman A."/>
            <person name="Abrahante J.E."/>
            <person name="Garbe J."/>
        </authorList>
    </citation>
    <scope>NUCLEOTIDE SEQUENCE</scope>
    <source>
        <strain evidence="1">Duluth1</strain>
        <tissue evidence="1">Whole animal</tissue>
    </source>
</reference>
<comment type="caution">
    <text evidence="1">The sequence shown here is derived from an EMBL/GenBank/DDBJ whole genome shotgun (WGS) entry which is preliminary data.</text>
</comment>
<proteinExistence type="predicted"/>
<keyword evidence="2" id="KW-1185">Reference proteome</keyword>
<reference evidence="1" key="1">
    <citation type="journal article" date="2019" name="bioRxiv">
        <title>The Genome of the Zebra Mussel, Dreissena polymorpha: A Resource for Invasive Species Research.</title>
        <authorList>
            <person name="McCartney M.A."/>
            <person name="Auch B."/>
            <person name="Kono T."/>
            <person name="Mallez S."/>
            <person name="Zhang Y."/>
            <person name="Obille A."/>
            <person name="Becker A."/>
            <person name="Abrahante J.E."/>
            <person name="Garbe J."/>
            <person name="Badalamenti J.P."/>
            <person name="Herman A."/>
            <person name="Mangelson H."/>
            <person name="Liachko I."/>
            <person name="Sullivan S."/>
            <person name="Sone E.D."/>
            <person name="Koren S."/>
            <person name="Silverstein K.A.T."/>
            <person name="Beckman K.B."/>
            <person name="Gohl D.M."/>
        </authorList>
    </citation>
    <scope>NUCLEOTIDE SEQUENCE</scope>
    <source>
        <strain evidence="1">Duluth1</strain>
        <tissue evidence="1">Whole animal</tissue>
    </source>
</reference>
<accession>A0A9D3YH15</accession>
<protein>
    <submittedName>
        <fullName evidence="1">Uncharacterized protein</fullName>
    </submittedName>
</protein>
<dbReference type="AlphaFoldDB" id="A0A9D3YH15"/>
<dbReference type="Proteomes" id="UP000828390">
    <property type="component" value="Unassembled WGS sequence"/>
</dbReference>
<dbReference type="EMBL" id="JAIWYP010000016">
    <property type="protein sequence ID" value="KAH3697939.1"/>
    <property type="molecule type" value="Genomic_DNA"/>
</dbReference>
<evidence type="ECO:0000313" key="1">
    <source>
        <dbReference type="EMBL" id="KAH3697939.1"/>
    </source>
</evidence>
<gene>
    <name evidence="1" type="ORF">DPMN_085451</name>
</gene>
<evidence type="ECO:0000313" key="2">
    <source>
        <dbReference type="Proteomes" id="UP000828390"/>
    </source>
</evidence>
<sequence length="67" mass="7304">MGPGSIHFSLCTDTVVGWRYRLPDILIILCTSVSVGSQLDVSLGIAILGRRSFGSRCLLPCNLPWQI</sequence>
<name>A0A9D3YH15_DREPO</name>
<organism evidence="1 2">
    <name type="scientific">Dreissena polymorpha</name>
    <name type="common">Zebra mussel</name>
    <name type="synonym">Mytilus polymorpha</name>
    <dbReference type="NCBI Taxonomy" id="45954"/>
    <lineage>
        <taxon>Eukaryota</taxon>
        <taxon>Metazoa</taxon>
        <taxon>Spiralia</taxon>
        <taxon>Lophotrochozoa</taxon>
        <taxon>Mollusca</taxon>
        <taxon>Bivalvia</taxon>
        <taxon>Autobranchia</taxon>
        <taxon>Heteroconchia</taxon>
        <taxon>Euheterodonta</taxon>
        <taxon>Imparidentia</taxon>
        <taxon>Neoheterodontei</taxon>
        <taxon>Myida</taxon>
        <taxon>Dreissenoidea</taxon>
        <taxon>Dreissenidae</taxon>
        <taxon>Dreissena</taxon>
    </lineage>
</organism>